<keyword evidence="5" id="KW-1185">Reference proteome</keyword>
<dbReference type="RefSeq" id="WP_075269203.1">
    <property type="nucleotide sequence ID" value="NZ_CP014332.1"/>
</dbReference>
<dbReference type="AlphaFoldDB" id="A0A1L6R9Z1"/>
<dbReference type="Pfam" id="PF13518">
    <property type="entry name" value="HTH_28"/>
    <property type="match status" value="2"/>
</dbReference>
<dbReference type="Proteomes" id="UP000185473">
    <property type="component" value="Chromosome"/>
</dbReference>
<evidence type="ECO:0000259" key="2">
    <source>
        <dbReference type="Pfam" id="PF13518"/>
    </source>
</evidence>
<dbReference type="Gene3D" id="1.10.10.10">
    <property type="entry name" value="Winged helix-like DNA-binding domain superfamily/Winged helix DNA-binding domain"/>
    <property type="match status" value="2"/>
</dbReference>
<accession>A0A1L6R9Z1</accession>
<reference evidence="3 5" key="1">
    <citation type="submission" date="2016-02" db="EMBL/GenBank/DDBJ databases">
        <title>Complete Genome Sequence of Weissella jogaejeotgali FOL01.</title>
        <authorList>
            <person name="Lee J.-H."/>
            <person name="Ku H.-J."/>
        </authorList>
    </citation>
    <scope>NUCLEOTIDE SEQUENCE [LARGE SCALE GENOMIC DNA]</scope>
    <source>
        <strain evidence="3 5">FOL01</strain>
    </source>
</reference>
<evidence type="ECO:0000313" key="5">
    <source>
        <dbReference type="Proteomes" id="UP000185473"/>
    </source>
</evidence>
<evidence type="ECO:0000256" key="1">
    <source>
        <dbReference type="ARBA" id="ARBA00038232"/>
    </source>
</evidence>
<evidence type="ECO:0000313" key="3">
    <source>
        <dbReference type="EMBL" id="APS41361.1"/>
    </source>
</evidence>
<organism evidence="3 5">
    <name type="scientific">Weissella jogaejeotgali</name>
    <dbReference type="NCBI Taxonomy" id="1631871"/>
    <lineage>
        <taxon>Bacteria</taxon>
        <taxon>Bacillati</taxon>
        <taxon>Bacillota</taxon>
        <taxon>Bacilli</taxon>
        <taxon>Lactobacillales</taxon>
        <taxon>Lactobacillaceae</taxon>
        <taxon>Weissella</taxon>
    </lineage>
</organism>
<dbReference type="InterPro" id="IPR009057">
    <property type="entry name" value="Homeodomain-like_sf"/>
</dbReference>
<dbReference type="InterPro" id="IPR036388">
    <property type="entry name" value="WH-like_DNA-bd_sf"/>
</dbReference>
<proteinExistence type="inferred from homology"/>
<feature type="domain" description="Insertion element IS150 protein InsJ-like helix-turn-helix" evidence="2">
    <location>
        <begin position="8"/>
        <end position="61"/>
    </location>
</feature>
<gene>
    <name evidence="3" type="ORF">FOL01_0502</name>
    <name evidence="4" type="ORF">FOL01_0691</name>
</gene>
<dbReference type="InterPro" id="IPR010921">
    <property type="entry name" value="Trp_repressor/repl_initiator"/>
</dbReference>
<dbReference type="OrthoDB" id="5690222at2"/>
<dbReference type="EMBL" id="CP014332">
    <property type="protein sequence ID" value="APS41550.1"/>
    <property type="molecule type" value="Genomic_DNA"/>
</dbReference>
<feature type="domain" description="Insertion element IS150 protein InsJ-like helix-turn-helix" evidence="2">
    <location>
        <begin position="66"/>
        <end position="118"/>
    </location>
</feature>
<comment type="similarity">
    <text evidence="1">Belongs to the IS150/IS1296 orfA family.</text>
</comment>
<dbReference type="EMBL" id="CP014332">
    <property type="protein sequence ID" value="APS41361.1"/>
    <property type="molecule type" value="Genomic_DNA"/>
</dbReference>
<dbReference type="PANTHER" id="PTHR33795:SF1">
    <property type="entry name" value="INSERTION ELEMENT IS150 PROTEIN INSJ"/>
    <property type="match status" value="1"/>
</dbReference>
<dbReference type="GO" id="GO:0043565">
    <property type="term" value="F:sequence-specific DNA binding"/>
    <property type="evidence" value="ECO:0007669"/>
    <property type="project" value="InterPro"/>
</dbReference>
<dbReference type="SUPFAM" id="SSF46689">
    <property type="entry name" value="Homeodomain-like"/>
    <property type="match status" value="1"/>
</dbReference>
<sequence length="179" mass="20541">MTKYSTDFKINAVQRYCKGNISLNALAAELKLSDENLLRGWVNLAKEQGLEALAVKHHRRRYDLDFKLKVVEYYQTHAVGVSKVAAIFNISASQVYSWDRAFKLGGLAALIPRQKGRPSLMKKKPVKSTHQSALSLSEKQAYEEEILRLKEQLFRTEMERDILKKLPPRSDLSQTKPKH</sequence>
<dbReference type="PANTHER" id="PTHR33795">
    <property type="entry name" value="INSERTION ELEMENT IS150 PROTEIN INSJ"/>
    <property type="match status" value="1"/>
</dbReference>
<dbReference type="KEGG" id="wjo:FOL01_0502"/>
<dbReference type="InterPro" id="IPR052057">
    <property type="entry name" value="IS150/IS1296_orfA-like"/>
</dbReference>
<evidence type="ECO:0000313" key="4">
    <source>
        <dbReference type="EMBL" id="APS41550.1"/>
    </source>
</evidence>
<dbReference type="STRING" id="1631871.FOL01_0502"/>
<name>A0A1L6R9Z1_9LACO</name>
<dbReference type="SUPFAM" id="SSF48295">
    <property type="entry name" value="TrpR-like"/>
    <property type="match status" value="1"/>
</dbReference>
<dbReference type="InterPro" id="IPR055247">
    <property type="entry name" value="InsJ-like_HTH"/>
</dbReference>
<protein>
    <submittedName>
        <fullName evidence="4">Mobile element protein</fullName>
    </submittedName>
</protein>
<dbReference type="KEGG" id="wjo:FOL01_0691"/>